<dbReference type="SUPFAM" id="SSF81665">
    <property type="entry name" value="Calcium ATPase, transmembrane domain M"/>
    <property type="match status" value="1"/>
</dbReference>
<keyword evidence="2" id="KW-1003">Cell membrane</keyword>
<evidence type="ECO:0000256" key="2">
    <source>
        <dbReference type="ARBA" id="ARBA00022475"/>
    </source>
</evidence>
<evidence type="ECO:0000313" key="5">
    <source>
        <dbReference type="WBParaSite" id="Hba_19084"/>
    </source>
</evidence>
<proteinExistence type="predicted"/>
<dbReference type="GO" id="GO:0006883">
    <property type="term" value="P:intracellular sodium ion homeostasis"/>
    <property type="evidence" value="ECO:0007669"/>
    <property type="project" value="TreeGrafter"/>
</dbReference>
<dbReference type="WBParaSite" id="Hba_19084">
    <property type="protein sequence ID" value="Hba_19084"/>
    <property type="gene ID" value="Hba_19084"/>
</dbReference>
<evidence type="ECO:0000256" key="1">
    <source>
        <dbReference type="ARBA" id="ARBA00004651"/>
    </source>
</evidence>
<dbReference type="Gene3D" id="1.20.1110.10">
    <property type="entry name" value="Calcium-transporting ATPase, transmembrane domain"/>
    <property type="match status" value="1"/>
</dbReference>
<dbReference type="GO" id="GO:0036376">
    <property type="term" value="P:sodium ion export across plasma membrane"/>
    <property type="evidence" value="ECO:0007669"/>
    <property type="project" value="TreeGrafter"/>
</dbReference>
<dbReference type="GO" id="GO:1990573">
    <property type="term" value="P:potassium ion import across plasma membrane"/>
    <property type="evidence" value="ECO:0007669"/>
    <property type="project" value="TreeGrafter"/>
</dbReference>
<organism evidence="4 5">
    <name type="scientific">Heterorhabditis bacteriophora</name>
    <name type="common">Entomopathogenic nematode worm</name>
    <dbReference type="NCBI Taxonomy" id="37862"/>
    <lineage>
        <taxon>Eukaryota</taxon>
        <taxon>Metazoa</taxon>
        <taxon>Ecdysozoa</taxon>
        <taxon>Nematoda</taxon>
        <taxon>Chromadorea</taxon>
        <taxon>Rhabditida</taxon>
        <taxon>Rhabditina</taxon>
        <taxon>Rhabditomorpha</taxon>
        <taxon>Strongyloidea</taxon>
        <taxon>Heterorhabditidae</taxon>
        <taxon>Heterorhabditis</taxon>
    </lineage>
</organism>
<accession>A0A1I7XNH9</accession>
<dbReference type="PANTHER" id="PTHR43294:SF21">
    <property type="entry name" value="CATION TRANSPORTING ATPASE"/>
    <property type="match status" value="1"/>
</dbReference>
<dbReference type="PANTHER" id="PTHR43294">
    <property type="entry name" value="SODIUM/POTASSIUM-TRANSPORTING ATPASE SUBUNIT ALPHA"/>
    <property type="match status" value="1"/>
</dbReference>
<dbReference type="GO" id="GO:0005391">
    <property type="term" value="F:P-type sodium:potassium-exchanging transporter activity"/>
    <property type="evidence" value="ECO:0007669"/>
    <property type="project" value="TreeGrafter"/>
</dbReference>
<sequence>MSTTIKYEICYLRYHDISFRDILFTAEHHWKIGAANFTTSQGVVYNEQQQLYIKGQAAAAWQIVLVMSQVFHLYNCTTRRVSVFRHGITNVVSVFAVIIEVGYLSEQTCLIHVFLMILYRFRKILYYAFDVLHQPV</sequence>
<protein>
    <submittedName>
        <fullName evidence="5">Dirigent protein</fullName>
    </submittedName>
</protein>
<comment type="subcellular location">
    <subcellularLocation>
        <location evidence="1">Cell membrane</location>
        <topology evidence="1">Multi-pass membrane protein</topology>
    </subcellularLocation>
</comment>
<evidence type="ECO:0000259" key="3">
    <source>
        <dbReference type="Pfam" id="PF00689"/>
    </source>
</evidence>
<evidence type="ECO:0000313" key="4">
    <source>
        <dbReference type="Proteomes" id="UP000095283"/>
    </source>
</evidence>
<dbReference type="InterPro" id="IPR050510">
    <property type="entry name" value="Cation_transp_ATPase_P-type"/>
</dbReference>
<reference evidence="5" key="1">
    <citation type="submission" date="2016-11" db="UniProtKB">
        <authorList>
            <consortium name="WormBaseParasite"/>
        </authorList>
    </citation>
    <scope>IDENTIFICATION</scope>
</reference>
<dbReference type="Proteomes" id="UP000095283">
    <property type="component" value="Unplaced"/>
</dbReference>
<dbReference type="Pfam" id="PF00689">
    <property type="entry name" value="Cation_ATPase_C"/>
    <property type="match status" value="1"/>
</dbReference>
<name>A0A1I7XNH9_HETBA</name>
<dbReference type="AlphaFoldDB" id="A0A1I7XNH9"/>
<dbReference type="InterPro" id="IPR023298">
    <property type="entry name" value="ATPase_P-typ_TM_dom_sf"/>
</dbReference>
<dbReference type="GO" id="GO:1902600">
    <property type="term" value="P:proton transmembrane transport"/>
    <property type="evidence" value="ECO:0007669"/>
    <property type="project" value="TreeGrafter"/>
</dbReference>
<keyword evidence="2" id="KW-0472">Membrane</keyword>
<dbReference type="GO" id="GO:0005886">
    <property type="term" value="C:plasma membrane"/>
    <property type="evidence" value="ECO:0007669"/>
    <property type="project" value="UniProtKB-SubCell"/>
</dbReference>
<feature type="domain" description="Cation-transporting P-type ATPase C-terminal" evidence="3">
    <location>
        <begin position="43"/>
        <end position="102"/>
    </location>
</feature>
<dbReference type="GO" id="GO:0030007">
    <property type="term" value="P:intracellular potassium ion homeostasis"/>
    <property type="evidence" value="ECO:0007669"/>
    <property type="project" value="TreeGrafter"/>
</dbReference>
<dbReference type="InterPro" id="IPR006068">
    <property type="entry name" value="ATPase_P-typ_cation-transptr_C"/>
</dbReference>
<keyword evidence="4" id="KW-1185">Reference proteome</keyword>